<comment type="caution">
    <text evidence="2">The sequence shown here is derived from an EMBL/GenBank/DDBJ whole genome shotgun (WGS) entry which is preliminary data.</text>
</comment>
<proteinExistence type="predicted"/>
<sequence>MSPAKPELPKQIVPYPGCPPIRVATPLSVANRFSSLGSTVGQIRPSYQSTLVASYDPFAVDIPTGSSAPTVVHKKSSPYLPKSNSHLFVIEPIYDINTNPVEIARHYFPPGFHYMPSNPYKSLKYYRDILLETKSVEIKPIKDRDNPSTILYHSLYIHQIVSQEAFSSRPYELKLLQSQLQYNYADYIDAWYTIFLHQSEDFSHSWFINFDNKFKSPFPYWFLHWWEKHGPVEEILPASVLQLIHHYTQKAKFSAVDLFFPKQLLFIARYKVPWILKWSYRVTKDARIFARQFSVKWWDKFEVDRIAKYVYNDLPVAQVPLPVSPSASVRSSLSVEGKSKAELREIATQLLRQASQMDDDEDNGSPSSSSCQPISVKPKTWFEDSQDPYDAYDIYIYIYIYIRREDVGPIYLNLIGTRPK</sequence>
<name>A0AAD4VHE3_PRUDU</name>
<organism evidence="2 3">
    <name type="scientific">Prunus dulcis</name>
    <name type="common">Almond</name>
    <name type="synonym">Amygdalus dulcis</name>
    <dbReference type="NCBI Taxonomy" id="3755"/>
    <lineage>
        <taxon>Eukaryota</taxon>
        <taxon>Viridiplantae</taxon>
        <taxon>Streptophyta</taxon>
        <taxon>Embryophyta</taxon>
        <taxon>Tracheophyta</taxon>
        <taxon>Spermatophyta</taxon>
        <taxon>Magnoliopsida</taxon>
        <taxon>eudicotyledons</taxon>
        <taxon>Gunneridae</taxon>
        <taxon>Pentapetalae</taxon>
        <taxon>rosids</taxon>
        <taxon>fabids</taxon>
        <taxon>Rosales</taxon>
        <taxon>Rosaceae</taxon>
        <taxon>Amygdaloideae</taxon>
        <taxon>Amygdaleae</taxon>
        <taxon>Prunus</taxon>
    </lineage>
</organism>
<keyword evidence="3" id="KW-1185">Reference proteome</keyword>
<dbReference type="Proteomes" id="UP001054821">
    <property type="component" value="Chromosome 6"/>
</dbReference>
<feature type="region of interest" description="Disordered" evidence="1">
    <location>
        <begin position="355"/>
        <end position="374"/>
    </location>
</feature>
<dbReference type="PANTHER" id="PTHR48434">
    <property type="entry name" value="(RAPE) HYPOTHETICAL PROTEIN"/>
    <property type="match status" value="1"/>
</dbReference>
<gene>
    <name evidence="2" type="ORF">L3X38_034066</name>
</gene>
<dbReference type="PANTHER" id="PTHR48434:SF1">
    <property type="entry name" value="(RAPE) HYPOTHETICAL PROTEIN"/>
    <property type="match status" value="1"/>
</dbReference>
<evidence type="ECO:0000313" key="2">
    <source>
        <dbReference type="EMBL" id="KAI5324993.1"/>
    </source>
</evidence>
<reference evidence="2 3" key="1">
    <citation type="journal article" date="2022" name="G3 (Bethesda)">
        <title>Whole-genome sequence and methylome profiling of the almond [Prunus dulcis (Mill.) D.A. Webb] cultivar 'Nonpareil'.</title>
        <authorList>
            <person name="D'Amico-Willman K.M."/>
            <person name="Ouma W.Z."/>
            <person name="Meulia T."/>
            <person name="Sideli G.M."/>
            <person name="Gradziel T.M."/>
            <person name="Fresnedo-Ramirez J."/>
        </authorList>
    </citation>
    <scope>NUCLEOTIDE SEQUENCE [LARGE SCALE GENOMIC DNA]</scope>
    <source>
        <strain evidence="2">Clone GOH B32 T37-40</strain>
    </source>
</reference>
<protein>
    <submittedName>
        <fullName evidence="2">Uncharacterized protein</fullName>
    </submittedName>
</protein>
<evidence type="ECO:0000313" key="3">
    <source>
        <dbReference type="Proteomes" id="UP001054821"/>
    </source>
</evidence>
<dbReference type="AlphaFoldDB" id="A0AAD4VHE3"/>
<accession>A0AAD4VHE3</accession>
<dbReference type="EMBL" id="JAJFAZ020000006">
    <property type="protein sequence ID" value="KAI5324993.1"/>
    <property type="molecule type" value="Genomic_DNA"/>
</dbReference>
<evidence type="ECO:0000256" key="1">
    <source>
        <dbReference type="SAM" id="MobiDB-lite"/>
    </source>
</evidence>